<accession>A0A1W9S2B1</accession>
<dbReference type="InterPro" id="IPR036388">
    <property type="entry name" value="WH-like_DNA-bd_sf"/>
</dbReference>
<evidence type="ECO:0000256" key="2">
    <source>
        <dbReference type="ARBA" id="ARBA00022618"/>
    </source>
</evidence>
<evidence type="ECO:0000256" key="1">
    <source>
        <dbReference type="ARBA" id="ARBA00022490"/>
    </source>
</evidence>
<sequence>MESKKAIIEALLFLSSRPLKDEEIKAIVGRDVNIDILIEQLEEEYRSSGRAFTIRRVANGYQMFTRPEYSPYIDMLFKERRRRSLSRAALETLAIIAYKQPTTKSEIEWVRGVDSSGVIKNLLERGLITVVGRSTSIGRPLLYATTDKFLELFGLSDLGDLPAIDEIGALEEGAGFEDEVKQVPLEGWNNLEERGR</sequence>
<dbReference type="SUPFAM" id="SSF46785">
    <property type="entry name" value="Winged helix' DNA-binding domain"/>
    <property type="match status" value="2"/>
</dbReference>
<gene>
    <name evidence="5" type="primary">scpB</name>
    <name evidence="6" type="ORF">B6D57_02075</name>
</gene>
<dbReference type="Gene3D" id="1.10.10.10">
    <property type="entry name" value="Winged helix-like DNA-binding domain superfamily/Winged helix DNA-binding domain"/>
    <property type="match status" value="2"/>
</dbReference>
<dbReference type="InterPro" id="IPR005234">
    <property type="entry name" value="ScpB_csome_segregation"/>
</dbReference>
<evidence type="ECO:0000256" key="5">
    <source>
        <dbReference type="HAMAP-Rule" id="MF_01804"/>
    </source>
</evidence>
<dbReference type="EMBL" id="NATQ01000029">
    <property type="protein sequence ID" value="OQX90767.1"/>
    <property type="molecule type" value="Genomic_DNA"/>
</dbReference>
<keyword evidence="4 5" id="KW-0131">Cell cycle</keyword>
<keyword evidence="3 5" id="KW-0159">Chromosome partition</keyword>
<dbReference type="AlphaFoldDB" id="A0A1W9S2B1"/>
<keyword evidence="1 5" id="KW-0963">Cytoplasm</keyword>
<proteinExistence type="inferred from homology"/>
<evidence type="ECO:0000313" key="6">
    <source>
        <dbReference type="EMBL" id="OQX90767.1"/>
    </source>
</evidence>
<dbReference type="NCBIfam" id="TIGR00281">
    <property type="entry name" value="SMC-Scp complex subunit ScpB"/>
    <property type="match status" value="1"/>
</dbReference>
<comment type="function">
    <text evidence="5">Participates in chromosomal partition during cell division. May act via the formation of a condensin-like complex containing Smc and ScpA that pull DNA away from mid-cell into both cell halves.</text>
</comment>
<evidence type="ECO:0000313" key="7">
    <source>
        <dbReference type="Proteomes" id="UP000192611"/>
    </source>
</evidence>
<comment type="subunit">
    <text evidence="5">Homodimer. Homodimerization may be required to stabilize the binding of ScpA to the Smc head domains. Component of a cohesin-like complex composed of ScpA, ScpB and the Smc homodimer, in which ScpA and ScpB bind to the head domain of Smc. The presence of the three proteins is required for the association of the complex with DNA.</text>
</comment>
<dbReference type="GO" id="GO:0051304">
    <property type="term" value="P:chromosome separation"/>
    <property type="evidence" value="ECO:0007669"/>
    <property type="project" value="InterPro"/>
</dbReference>
<dbReference type="PANTHER" id="PTHR34298:SF2">
    <property type="entry name" value="SEGREGATION AND CONDENSATION PROTEIN B"/>
    <property type="match status" value="1"/>
</dbReference>
<dbReference type="Pfam" id="PF04079">
    <property type="entry name" value="SMC_ScpB"/>
    <property type="match status" value="1"/>
</dbReference>
<dbReference type="GO" id="GO:0006260">
    <property type="term" value="P:DNA replication"/>
    <property type="evidence" value="ECO:0007669"/>
    <property type="project" value="UniProtKB-UniRule"/>
</dbReference>
<reference evidence="7" key="1">
    <citation type="submission" date="2017-03" db="EMBL/GenBank/DDBJ databases">
        <title>Novel pathways for hydrocarbon cycling and metabolic interdependencies in hydrothermal sediment communities.</title>
        <authorList>
            <person name="Dombrowski N."/>
            <person name="Seitz K."/>
            <person name="Teske A."/>
            <person name="Baker B."/>
        </authorList>
    </citation>
    <scope>NUCLEOTIDE SEQUENCE [LARGE SCALE GENOMIC DNA]</scope>
</reference>
<comment type="subcellular location">
    <subcellularLocation>
        <location evidence="5">Cytoplasm</location>
    </subcellularLocation>
    <text evidence="5">Associated with two foci at the outer edges of the nucleoid region in young cells, and at four foci within both cell halves in older cells.</text>
</comment>
<dbReference type="InterPro" id="IPR036390">
    <property type="entry name" value="WH_DNA-bd_sf"/>
</dbReference>
<organism evidence="6 7">
    <name type="scientific">Candidatus Coatesbacteria bacterium 4484_99</name>
    <dbReference type="NCBI Taxonomy" id="1970774"/>
    <lineage>
        <taxon>Bacteria</taxon>
        <taxon>Candidatus Coatesiibacteriota</taxon>
    </lineage>
</organism>
<name>A0A1W9S2B1_9BACT</name>
<protein>
    <recommendedName>
        <fullName evidence="5">Segregation and condensation protein B</fullName>
    </recommendedName>
</protein>
<comment type="caution">
    <text evidence="6">The sequence shown here is derived from an EMBL/GenBank/DDBJ whole genome shotgun (WGS) entry which is preliminary data.</text>
</comment>
<dbReference type="Proteomes" id="UP000192611">
    <property type="component" value="Unassembled WGS sequence"/>
</dbReference>
<dbReference type="PANTHER" id="PTHR34298">
    <property type="entry name" value="SEGREGATION AND CONDENSATION PROTEIN B"/>
    <property type="match status" value="1"/>
</dbReference>
<comment type="similarity">
    <text evidence="5">Belongs to the ScpB family.</text>
</comment>
<dbReference type="PIRSF" id="PIRSF019345">
    <property type="entry name" value="ScpB"/>
    <property type="match status" value="1"/>
</dbReference>
<dbReference type="GO" id="GO:0051301">
    <property type="term" value="P:cell division"/>
    <property type="evidence" value="ECO:0007669"/>
    <property type="project" value="UniProtKB-KW"/>
</dbReference>
<evidence type="ECO:0000256" key="3">
    <source>
        <dbReference type="ARBA" id="ARBA00022829"/>
    </source>
</evidence>
<dbReference type="HAMAP" id="MF_01804">
    <property type="entry name" value="ScpB"/>
    <property type="match status" value="1"/>
</dbReference>
<keyword evidence="2 5" id="KW-0132">Cell division</keyword>
<evidence type="ECO:0000256" key="4">
    <source>
        <dbReference type="ARBA" id="ARBA00023306"/>
    </source>
</evidence>
<dbReference type="GO" id="GO:0005737">
    <property type="term" value="C:cytoplasm"/>
    <property type="evidence" value="ECO:0007669"/>
    <property type="project" value="UniProtKB-SubCell"/>
</dbReference>